<feature type="modified residue" description="4-aspartylphosphate" evidence="2">
    <location>
        <position position="53"/>
    </location>
</feature>
<dbReference type="AlphaFoldDB" id="A0A2T7BH91"/>
<dbReference type="SMART" id="SM00448">
    <property type="entry name" value="REC"/>
    <property type="match status" value="1"/>
</dbReference>
<evidence type="ECO:0000256" key="2">
    <source>
        <dbReference type="PROSITE-ProRule" id="PRU00169"/>
    </source>
</evidence>
<evidence type="ECO:0000259" key="3">
    <source>
        <dbReference type="PROSITE" id="PS50110"/>
    </source>
</evidence>
<keyword evidence="1 2" id="KW-0597">Phosphoprotein</keyword>
<dbReference type="GO" id="GO:0000160">
    <property type="term" value="P:phosphorelay signal transduction system"/>
    <property type="evidence" value="ECO:0007669"/>
    <property type="project" value="InterPro"/>
</dbReference>
<dbReference type="InterPro" id="IPR011006">
    <property type="entry name" value="CheY-like_superfamily"/>
</dbReference>
<dbReference type="EMBL" id="QCYK01000002">
    <property type="protein sequence ID" value="PUZ25647.1"/>
    <property type="molecule type" value="Genomic_DNA"/>
</dbReference>
<dbReference type="InterPro" id="IPR050595">
    <property type="entry name" value="Bact_response_regulator"/>
</dbReference>
<evidence type="ECO:0000256" key="1">
    <source>
        <dbReference type="ARBA" id="ARBA00022553"/>
    </source>
</evidence>
<dbReference type="PANTHER" id="PTHR44591:SF3">
    <property type="entry name" value="RESPONSE REGULATORY DOMAIN-CONTAINING PROTEIN"/>
    <property type="match status" value="1"/>
</dbReference>
<evidence type="ECO:0000313" key="5">
    <source>
        <dbReference type="Proteomes" id="UP000244450"/>
    </source>
</evidence>
<evidence type="ECO:0000313" key="4">
    <source>
        <dbReference type="EMBL" id="PUZ25647.1"/>
    </source>
</evidence>
<name>A0A2T7BH91_9BACT</name>
<sequence>MANILVVEDDLLMQKVAESILRREGHHVTIVKDGKDAFAQLDSGTPYDLVITDILMPYANGYEIVSRVKQMKAPIPVVIVSSVGDEDSVQEGMSIGADGYLSKPIIGSELLALVRRLLGQSQ</sequence>
<dbReference type="OrthoDB" id="9789181at2"/>
<feature type="domain" description="Response regulatory" evidence="3">
    <location>
        <begin position="3"/>
        <end position="118"/>
    </location>
</feature>
<gene>
    <name evidence="4" type="ORF">DCC81_15360</name>
</gene>
<protein>
    <submittedName>
        <fullName evidence="4">Response regulator</fullName>
    </submittedName>
</protein>
<dbReference type="RefSeq" id="WP_108687486.1">
    <property type="nucleotide sequence ID" value="NZ_QCYK01000002.1"/>
</dbReference>
<accession>A0A2T7BH91</accession>
<keyword evidence="5" id="KW-1185">Reference proteome</keyword>
<dbReference type="PROSITE" id="PS50110">
    <property type="entry name" value="RESPONSE_REGULATORY"/>
    <property type="match status" value="1"/>
</dbReference>
<dbReference type="InterPro" id="IPR001789">
    <property type="entry name" value="Sig_transdc_resp-reg_receiver"/>
</dbReference>
<dbReference type="Proteomes" id="UP000244450">
    <property type="component" value="Unassembled WGS sequence"/>
</dbReference>
<organism evidence="4 5">
    <name type="scientific">Chitinophaga parva</name>
    <dbReference type="NCBI Taxonomy" id="2169414"/>
    <lineage>
        <taxon>Bacteria</taxon>
        <taxon>Pseudomonadati</taxon>
        <taxon>Bacteroidota</taxon>
        <taxon>Chitinophagia</taxon>
        <taxon>Chitinophagales</taxon>
        <taxon>Chitinophagaceae</taxon>
        <taxon>Chitinophaga</taxon>
    </lineage>
</organism>
<dbReference type="SUPFAM" id="SSF52172">
    <property type="entry name" value="CheY-like"/>
    <property type="match status" value="1"/>
</dbReference>
<reference evidence="4 5" key="1">
    <citation type="submission" date="2018-04" db="EMBL/GenBank/DDBJ databases">
        <title>Chitinophaga fuyangensis sp. nov., isolated from soil in a chemical factory.</title>
        <authorList>
            <person name="Chen K."/>
        </authorList>
    </citation>
    <scope>NUCLEOTIDE SEQUENCE [LARGE SCALE GENOMIC DNA]</scope>
    <source>
        <strain evidence="4 5">LY-1</strain>
    </source>
</reference>
<proteinExistence type="predicted"/>
<dbReference type="Gene3D" id="3.40.50.2300">
    <property type="match status" value="1"/>
</dbReference>
<dbReference type="Pfam" id="PF00072">
    <property type="entry name" value="Response_reg"/>
    <property type="match status" value="1"/>
</dbReference>
<comment type="caution">
    <text evidence="4">The sequence shown here is derived from an EMBL/GenBank/DDBJ whole genome shotgun (WGS) entry which is preliminary data.</text>
</comment>
<dbReference type="PANTHER" id="PTHR44591">
    <property type="entry name" value="STRESS RESPONSE REGULATOR PROTEIN 1"/>
    <property type="match status" value="1"/>
</dbReference>
<dbReference type="CDD" id="cd00156">
    <property type="entry name" value="REC"/>
    <property type="match status" value="1"/>
</dbReference>